<dbReference type="GO" id="GO:0005634">
    <property type="term" value="C:nucleus"/>
    <property type="evidence" value="ECO:0007669"/>
    <property type="project" value="UniProtKB-SubCell"/>
</dbReference>
<comment type="function">
    <text evidence="12">Non-catalytic component of the NSL histone acetyltransferase complex, a multiprotein complex that mediates histone H4 acetylation at 'Lys-5'- and 'Lys-8' (H4K5ac and H4K8ac) at transcription start sites and promotes transcription initiation. Required for NSL complex stability and for transcription of intraciliary transport genes in both ciliated and non-ciliated cells by regulating histone H4 acetylation at 'Lys-5'- and 'Lys-12' (H4K5ac and H4K12ac). This is necessary for cilium assembly in ciliated cells and for organization of the microtubule cytoskeleton in non-ciliated cells. Required within the NSL complex to maintain nuclear architecture stability by promoting KAT8-mediated acetylation of lamin LMNA.</text>
</comment>
<dbReference type="InterPro" id="IPR025927">
    <property type="entry name" value="Znf_KANL2-like"/>
</dbReference>
<evidence type="ECO:0000256" key="1">
    <source>
        <dbReference type="ARBA" id="ARBA00004123"/>
    </source>
</evidence>
<evidence type="ECO:0000256" key="12">
    <source>
        <dbReference type="ARBA" id="ARBA00093359"/>
    </source>
</evidence>
<evidence type="ECO:0000256" key="13">
    <source>
        <dbReference type="ARBA" id="ARBA00093543"/>
    </source>
</evidence>
<comment type="subunit">
    <text evidence="13">Component of the NSL complex at least composed of KAT8/MOF, KANSL1, KANSL2, KANSL3, MCRS1, PHF20, OGT1/OGT, WDR5 and HCFC1.</text>
</comment>
<keyword evidence="9" id="KW-0539">Nucleus</keyword>
<evidence type="ECO:0000256" key="8">
    <source>
        <dbReference type="ARBA" id="ARBA00023128"/>
    </source>
</evidence>
<evidence type="ECO:0000256" key="9">
    <source>
        <dbReference type="ARBA" id="ARBA00023242"/>
    </source>
</evidence>
<dbReference type="OrthoDB" id="677315at2759"/>
<dbReference type="GO" id="GO:0044545">
    <property type="term" value="C:NSL complex"/>
    <property type="evidence" value="ECO:0007669"/>
    <property type="project" value="TreeGrafter"/>
</dbReference>
<evidence type="ECO:0000256" key="4">
    <source>
        <dbReference type="ARBA" id="ARBA00022499"/>
    </source>
</evidence>
<feature type="domain" description="KANL2-like probable zinc-finger" evidence="15">
    <location>
        <begin position="322"/>
        <end position="381"/>
    </location>
</feature>
<dbReference type="GO" id="GO:0005739">
    <property type="term" value="C:mitochondrion"/>
    <property type="evidence" value="ECO:0007669"/>
    <property type="project" value="UniProtKB-SubCell"/>
</dbReference>
<evidence type="ECO:0000259" key="15">
    <source>
        <dbReference type="Pfam" id="PF13891"/>
    </source>
</evidence>
<comment type="subcellular location">
    <subcellularLocation>
        <location evidence="2">Mitochondrion</location>
    </subcellularLocation>
    <subcellularLocation>
        <location evidence="1">Nucleus</location>
    </subcellularLocation>
</comment>
<dbReference type="EMBL" id="HAAD01001042">
    <property type="protein sequence ID" value="CDG67274.1"/>
    <property type="molecule type" value="mRNA"/>
</dbReference>
<keyword evidence="4" id="KW-1017">Isopeptide bond</keyword>
<feature type="compositionally biased region" description="Polar residues" evidence="14">
    <location>
        <begin position="430"/>
        <end position="445"/>
    </location>
</feature>
<keyword evidence="6" id="KW-0832">Ubl conjugation</keyword>
<feature type="region of interest" description="Disordered" evidence="14">
    <location>
        <begin position="417"/>
        <end position="445"/>
    </location>
</feature>
<feature type="domain" description="KANL2-like probable zinc-finger" evidence="15">
    <location>
        <begin position="45"/>
        <end position="104"/>
    </location>
</feature>
<dbReference type="InterPro" id="IPR026316">
    <property type="entry name" value="NSL2"/>
</dbReference>
<organism evidence="16">
    <name type="scientific">Hydra vulgaris</name>
    <name type="common">Hydra</name>
    <name type="synonym">Hydra attenuata</name>
    <dbReference type="NCBI Taxonomy" id="6087"/>
    <lineage>
        <taxon>Eukaryota</taxon>
        <taxon>Metazoa</taxon>
        <taxon>Cnidaria</taxon>
        <taxon>Hydrozoa</taxon>
        <taxon>Hydroidolina</taxon>
        <taxon>Anthoathecata</taxon>
        <taxon>Aplanulata</taxon>
        <taxon>Hydridae</taxon>
        <taxon>Hydra</taxon>
    </lineage>
</organism>
<proteinExistence type="evidence at transcript level"/>
<reference evidence="16" key="1">
    <citation type="journal article" date="2013" name="Genome Biol. Evol.">
        <title>Punctuated emergences of genetic and phenotypic innovations in eumetazoan, bilaterian, euteleostome, and hominidae ancestors.</title>
        <authorList>
            <person name="Wenger Y."/>
            <person name="Galliot B."/>
        </authorList>
    </citation>
    <scope>NUCLEOTIDE SEQUENCE</scope>
    <source>
        <tissue evidence="16">Whole animals</tissue>
    </source>
</reference>
<accession>T2M568</accession>
<name>T2M568_HYDVU</name>
<dbReference type="Pfam" id="PF13891">
    <property type="entry name" value="zf-C3HC3H_KANSL2"/>
    <property type="match status" value="2"/>
</dbReference>
<evidence type="ECO:0000256" key="6">
    <source>
        <dbReference type="ARBA" id="ARBA00022843"/>
    </source>
</evidence>
<dbReference type="AlphaFoldDB" id="T2M568"/>
<feature type="region of interest" description="Disordered" evidence="14">
    <location>
        <begin position="116"/>
        <end position="136"/>
    </location>
</feature>
<sequence length="485" mass="55962">MESPSTSATQSADEDDENIIHYDNDLKNHLDVNLNPSNSSQASICKSSTGTCVLLALNGFEYCHKHILEDDKSPHQQCSFLSKIDMLRCCNPSQDEKSSLCVTHLRAFEKRKERNLKRRKERKLGQQQQQKQQHFNNADVPLKKSFSVLKDKKLKALSESSSDQEEISFYTDSTKVEKIDCLWLGNQASDAESTDSDDEGLLNRAGVWTLEECVQICRDKILRLRALYVQQFKRIQYILKEERRKMLMAYDMDPHILSKVGFAKIHGDSEKDYKLDMYLQNYQQVTGPALLCEKLMKEKRLKGTTLSSRRPELPRCQMNVNNQRCIKKVLPFSKYCYDHILNDSDQYLYISCINQKNKVFTEQCLNPVEGFLKKIACRNHNVMLSNAMDQAWHNYKLIKRTHKQKCKRKDNRFKVLKSKKRHPGRRKENLSSGVSPTVANSSSSVTLKSPPIEFFSDLLTTSSTNNDESNKTFQHVSSVALNKSF</sequence>
<evidence type="ECO:0000313" key="16">
    <source>
        <dbReference type="EMBL" id="CDG67274.1"/>
    </source>
</evidence>
<dbReference type="PANTHER" id="PTHR13453">
    <property type="entry name" value="KAT8 REGULATORY NSL COMPLEX SUBUNIT 2"/>
    <property type="match status" value="1"/>
</dbReference>
<keyword evidence="7" id="KW-0156">Chromatin regulator</keyword>
<dbReference type="GO" id="GO:0006325">
    <property type="term" value="P:chromatin organization"/>
    <property type="evidence" value="ECO:0007669"/>
    <property type="project" value="UniProtKB-KW"/>
</dbReference>
<evidence type="ECO:0000256" key="5">
    <source>
        <dbReference type="ARBA" id="ARBA00022553"/>
    </source>
</evidence>
<protein>
    <recommendedName>
        <fullName evidence="3">KAT8 regulatory NSL complex subunit 2</fullName>
    </recommendedName>
    <alternativeName>
        <fullName evidence="11">NSL complex protein NSL2</fullName>
    </alternativeName>
    <alternativeName>
        <fullName evidence="10">Non-specific lethal 2 homolog</fullName>
    </alternativeName>
</protein>
<evidence type="ECO:0000256" key="2">
    <source>
        <dbReference type="ARBA" id="ARBA00004173"/>
    </source>
</evidence>
<keyword evidence="8" id="KW-0496">Mitochondrion</keyword>
<dbReference type="PANTHER" id="PTHR13453:SF1">
    <property type="entry name" value="KAT8 REGULATORY NSL COMPLEX SUBUNIT 2"/>
    <property type="match status" value="1"/>
</dbReference>
<evidence type="ECO:0000256" key="14">
    <source>
        <dbReference type="SAM" id="MobiDB-lite"/>
    </source>
</evidence>
<evidence type="ECO:0000256" key="11">
    <source>
        <dbReference type="ARBA" id="ARBA00033378"/>
    </source>
</evidence>
<evidence type="ECO:0000256" key="10">
    <source>
        <dbReference type="ARBA" id="ARBA00032947"/>
    </source>
</evidence>
<gene>
    <name evidence="16" type="primary">C12orf41</name>
</gene>
<keyword evidence="5" id="KW-0597">Phosphoprotein</keyword>
<evidence type="ECO:0000256" key="7">
    <source>
        <dbReference type="ARBA" id="ARBA00022853"/>
    </source>
</evidence>
<evidence type="ECO:0000256" key="3">
    <source>
        <dbReference type="ARBA" id="ARBA00015508"/>
    </source>
</evidence>